<comment type="caution">
    <text evidence="1">The sequence shown here is derived from an EMBL/GenBank/DDBJ whole genome shotgun (WGS) entry which is preliminary data.</text>
</comment>
<dbReference type="Proteomes" id="UP001162162">
    <property type="component" value="Unassembled WGS sequence"/>
</dbReference>
<evidence type="ECO:0000313" key="1">
    <source>
        <dbReference type="EMBL" id="KAJ8962694.1"/>
    </source>
</evidence>
<name>A0AAV8ZEL0_9CUCU</name>
<keyword evidence="2" id="KW-1185">Reference proteome</keyword>
<dbReference type="EMBL" id="JAPWTK010000002">
    <property type="protein sequence ID" value="KAJ8962694.1"/>
    <property type="molecule type" value="Genomic_DNA"/>
</dbReference>
<reference evidence="1" key="1">
    <citation type="journal article" date="2023" name="Insect Mol. Biol.">
        <title>Genome sequencing provides insights into the evolution of gene families encoding plant cell wall-degrading enzymes in longhorned beetles.</title>
        <authorList>
            <person name="Shin N.R."/>
            <person name="Okamura Y."/>
            <person name="Kirsch R."/>
            <person name="Pauchet Y."/>
        </authorList>
    </citation>
    <scope>NUCLEOTIDE SEQUENCE</scope>
    <source>
        <strain evidence="1">AMC_N1</strain>
    </source>
</reference>
<gene>
    <name evidence="1" type="ORF">NQ318_001091</name>
</gene>
<proteinExistence type="predicted"/>
<accession>A0AAV8ZEL0</accession>
<protein>
    <submittedName>
        <fullName evidence="1">Uncharacterized protein</fullName>
    </submittedName>
</protein>
<evidence type="ECO:0000313" key="2">
    <source>
        <dbReference type="Proteomes" id="UP001162162"/>
    </source>
</evidence>
<dbReference type="AlphaFoldDB" id="A0AAV8ZEL0"/>
<sequence length="66" mass="7812">MTIILVNIFFKFILKKLSTLNLCDMYVEKLSKNFIYIFLISNIFCSVKLKMYSNGICIHTYVNSFK</sequence>
<organism evidence="1 2">
    <name type="scientific">Aromia moschata</name>
    <dbReference type="NCBI Taxonomy" id="1265417"/>
    <lineage>
        <taxon>Eukaryota</taxon>
        <taxon>Metazoa</taxon>
        <taxon>Ecdysozoa</taxon>
        <taxon>Arthropoda</taxon>
        <taxon>Hexapoda</taxon>
        <taxon>Insecta</taxon>
        <taxon>Pterygota</taxon>
        <taxon>Neoptera</taxon>
        <taxon>Endopterygota</taxon>
        <taxon>Coleoptera</taxon>
        <taxon>Polyphaga</taxon>
        <taxon>Cucujiformia</taxon>
        <taxon>Chrysomeloidea</taxon>
        <taxon>Cerambycidae</taxon>
        <taxon>Cerambycinae</taxon>
        <taxon>Callichromatini</taxon>
        <taxon>Aromia</taxon>
    </lineage>
</organism>